<protein>
    <recommendedName>
        <fullName evidence="4">Secondary thiamine-phosphate synthase</fullName>
    </recommendedName>
</protein>
<dbReference type="NCBIfam" id="TIGR00149">
    <property type="entry name" value="TIGR00149_YjbQ"/>
    <property type="match status" value="1"/>
</dbReference>
<dbReference type="PIRSF" id="PIRSF004681">
    <property type="entry name" value="UCP004681"/>
    <property type="match status" value="1"/>
</dbReference>
<dbReference type="PROSITE" id="PS01314">
    <property type="entry name" value="UPF0047"/>
    <property type="match status" value="1"/>
</dbReference>
<dbReference type="Proteomes" id="UP000217265">
    <property type="component" value="Chromosome"/>
</dbReference>
<evidence type="ECO:0000256" key="1">
    <source>
        <dbReference type="ARBA" id="ARBA00005534"/>
    </source>
</evidence>
<evidence type="ECO:0000313" key="3">
    <source>
        <dbReference type="Proteomes" id="UP000217265"/>
    </source>
</evidence>
<dbReference type="EMBL" id="CP023344">
    <property type="protein sequence ID" value="ATC64563.1"/>
    <property type="molecule type" value="Genomic_DNA"/>
</dbReference>
<evidence type="ECO:0008006" key="4">
    <source>
        <dbReference type="Google" id="ProtNLM"/>
    </source>
</evidence>
<reference evidence="2 3" key="1">
    <citation type="submission" date="2017-09" db="EMBL/GenBank/DDBJ databases">
        <title>Complete genome sequence of Verrucomicrobial strain HZ-65, isolated from freshwater.</title>
        <authorList>
            <person name="Choi A."/>
        </authorList>
    </citation>
    <scope>NUCLEOTIDE SEQUENCE [LARGE SCALE GENOMIC DNA]</scope>
    <source>
        <strain evidence="2 3">HZ-65</strain>
    </source>
</reference>
<dbReference type="PANTHER" id="PTHR30615:SF8">
    <property type="entry name" value="UPF0047 PROTEIN C4A8.02C"/>
    <property type="match status" value="1"/>
</dbReference>
<dbReference type="KEGG" id="vbh:CMV30_11695"/>
<dbReference type="PANTHER" id="PTHR30615">
    <property type="entry name" value="UNCHARACTERIZED PROTEIN YJBQ-RELATED"/>
    <property type="match status" value="1"/>
</dbReference>
<evidence type="ECO:0000313" key="2">
    <source>
        <dbReference type="EMBL" id="ATC64563.1"/>
    </source>
</evidence>
<dbReference type="InterPro" id="IPR001602">
    <property type="entry name" value="UPF0047_YjbQ-like"/>
</dbReference>
<sequence>MAVFQATLSVRTRGQGTQEITDAVARELARSGVKAGVVSVFCQHTSCSLVIMENADPTARADLEAWLNRLVPENDPHFEHTLEGPDDMPSHIKMALTRTSETVPVAGGKMLLGTWQGIFLWEHRRHAHTRTVIVTVVGE</sequence>
<dbReference type="AlphaFoldDB" id="A0A290Q7Z8"/>
<name>A0A290Q7Z8_9BACT</name>
<dbReference type="Gene3D" id="2.60.120.460">
    <property type="entry name" value="YjbQ-like"/>
    <property type="match status" value="1"/>
</dbReference>
<dbReference type="RefSeq" id="WP_096056194.1">
    <property type="nucleotide sequence ID" value="NZ_CP023344.1"/>
</dbReference>
<dbReference type="OrthoDB" id="9801725at2"/>
<organism evidence="2 3">
    <name type="scientific">Nibricoccus aquaticus</name>
    <dbReference type="NCBI Taxonomy" id="2576891"/>
    <lineage>
        <taxon>Bacteria</taxon>
        <taxon>Pseudomonadati</taxon>
        <taxon>Verrucomicrobiota</taxon>
        <taxon>Opitutia</taxon>
        <taxon>Opitutales</taxon>
        <taxon>Opitutaceae</taxon>
        <taxon>Nibricoccus</taxon>
    </lineage>
</organism>
<keyword evidence="3" id="KW-1185">Reference proteome</keyword>
<proteinExistence type="inferred from homology"/>
<comment type="similarity">
    <text evidence="1">Belongs to the UPF0047 family.</text>
</comment>
<accession>A0A290Q7Z8</accession>
<dbReference type="InterPro" id="IPR035917">
    <property type="entry name" value="YjbQ-like_sf"/>
</dbReference>
<dbReference type="SUPFAM" id="SSF111038">
    <property type="entry name" value="YjbQ-like"/>
    <property type="match status" value="1"/>
</dbReference>
<gene>
    <name evidence="2" type="ORF">CMV30_11695</name>
</gene>
<dbReference type="Pfam" id="PF01894">
    <property type="entry name" value="YjbQ"/>
    <property type="match status" value="1"/>
</dbReference>